<accession>A0A4P7NKB8</accession>
<evidence type="ECO:0000313" key="2">
    <source>
        <dbReference type="EMBL" id="QBZ62545.1"/>
    </source>
</evidence>
<evidence type="ECO:0000313" key="3">
    <source>
        <dbReference type="Proteomes" id="UP000294847"/>
    </source>
</evidence>
<dbReference type="EMBL" id="CP034208">
    <property type="protein sequence ID" value="QBZ62545.1"/>
    <property type="molecule type" value="Genomic_DNA"/>
</dbReference>
<feature type="compositionally biased region" description="Basic and acidic residues" evidence="1">
    <location>
        <begin position="1"/>
        <end position="12"/>
    </location>
</feature>
<dbReference type="Proteomes" id="UP000294847">
    <property type="component" value="Chromosome 5"/>
</dbReference>
<sequence>MICPGHDNRAPEADAQPSDSVTHIPDPIEYTLEQRLGSCGGGSLIGRLLGSSASRACPFPHSFEALLERDESSLTLTLFPHRFSLFHSSERLLGPESDMDDIHAGLPAAA</sequence>
<organism evidence="2 3">
    <name type="scientific">Pyricularia oryzae</name>
    <name type="common">Rice blast fungus</name>
    <name type="synonym">Magnaporthe oryzae</name>
    <dbReference type="NCBI Taxonomy" id="318829"/>
    <lineage>
        <taxon>Eukaryota</taxon>
        <taxon>Fungi</taxon>
        <taxon>Dikarya</taxon>
        <taxon>Ascomycota</taxon>
        <taxon>Pezizomycotina</taxon>
        <taxon>Sordariomycetes</taxon>
        <taxon>Sordariomycetidae</taxon>
        <taxon>Magnaporthales</taxon>
        <taxon>Pyriculariaceae</taxon>
        <taxon>Pyricularia</taxon>
    </lineage>
</organism>
<evidence type="ECO:0000256" key="1">
    <source>
        <dbReference type="SAM" id="MobiDB-lite"/>
    </source>
</evidence>
<reference evidence="2 3" key="1">
    <citation type="journal article" date="2019" name="Mol. Biol. Evol.">
        <title>Blast fungal genomes show frequent chromosomal changes, gene gains and losses, and effector gene turnover.</title>
        <authorList>
            <person name="Gomez Luciano L.B."/>
            <person name="Jason Tsai I."/>
            <person name="Chuma I."/>
            <person name="Tosa Y."/>
            <person name="Chen Y.H."/>
            <person name="Li J.Y."/>
            <person name="Li M.Y."/>
            <person name="Jade Lu M.Y."/>
            <person name="Nakayashiki H."/>
            <person name="Li W.H."/>
        </authorList>
    </citation>
    <scope>NUCLEOTIDE SEQUENCE [LARGE SCALE GENOMIC DNA]</scope>
    <source>
        <strain evidence="2">MZ5-1-6</strain>
    </source>
</reference>
<feature type="region of interest" description="Disordered" evidence="1">
    <location>
        <begin position="1"/>
        <end position="24"/>
    </location>
</feature>
<dbReference type="AlphaFoldDB" id="A0A4P7NKB8"/>
<proteinExistence type="predicted"/>
<protein>
    <submittedName>
        <fullName evidence="2">Uncharacterized protein</fullName>
    </submittedName>
</protein>
<name>A0A4P7NKB8_PYROR</name>
<gene>
    <name evidence="2" type="ORF">PoMZ_11427</name>
</gene>